<sequence length="347" mass="37358">MSNLKGNFSYVFIPANDSLPIEVRTGDKSGGLSDDFLSKEAKRYFYDNSDKGDRQRALEGATAEQRKQLAQQLRDEIQGAAAASQSPYASQMLGLDDDALINIMKTQHTSQTCEITAITVPTPLNNHRAVSMYTADDARTQNLPYNRRATELLLAAGHSINQQPSPQTVSIGAAPPGRICGDAFVGRCHDNEVADIWERVDFTVEDADPKAQWCGVARLPGGGGSGPGGEQRSLTGVMNQNALPSTAPQDFKSGSADGYTYTQNDDEVELRFPVASGTKAKYVKINYGKSSLKVTVAGQTLISGELGGDIVKDDSTFTIEDANSGSGKELCLTLGKKESHTWPFIVR</sequence>
<dbReference type="AlphaFoldDB" id="B8BS48"/>
<dbReference type="SUPFAM" id="SSF49764">
    <property type="entry name" value="HSP20-like chaperones"/>
    <property type="match status" value="1"/>
</dbReference>
<dbReference type="Proteomes" id="UP000001449">
    <property type="component" value="Chromosome 1"/>
</dbReference>
<dbReference type="Pfam" id="PF04969">
    <property type="entry name" value="CS"/>
    <property type="match status" value="1"/>
</dbReference>
<dbReference type="FunFam" id="2.60.40.790:FF:000137">
    <property type="match status" value="1"/>
</dbReference>
<proteinExistence type="predicted"/>
<evidence type="ECO:0000313" key="3">
    <source>
        <dbReference type="Proteomes" id="UP000001449"/>
    </source>
</evidence>
<feature type="domain" description="CS" evidence="1">
    <location>
        <begin position="254"/>
        <end position="346"/>
    </location>
</feature>
<gene>
    <name evidence="2" type="ORF">THAPSDRAFT_1857</name>
</gene>
<dbReference type="PaxDb" id="35128-Thaps1857"/>
<dbReference type="KEGG" id="tps:THAPSDRAFT_1857"/>
<dbReference type="PANTHER" id="PTHR12356">
    <property type="entry name" value="NUCLEAR MOVEMENT PROTEIN NUDC"/>
    <property type="match status" value="1"/>
</dbReference>
<dbReference type="InterPro" id="IPR008978">
    <property type="entry name" value="HSP20-like_chaperone"/>
</dbReference>
<dbReference type="Gene3D" id="2.60.40.790">
    <property type="match status" value="1"/>
</dbReference>
<dbReference type="STRING" id="35128.B8BS48"/>
<dbReference type="RefSeq" id="XP_002286424.1">
    <property type="nucleotide sequence ID" value="XM_002286388.1"/>
</dbReference>
<organism evidence="2 3">
    <name type="scientific">Thalassiosira pseudonana</name>
    <name type="common">Marine diatom</name>
    <name type="synonym">Cyclotella nana</name>
    <dbReference type="NCBI Taxonomy" id="35128"/>
    <lineage>
        <taxon>Eukaryota</taxon>
        <taxon>Sar</taxon>
        <taxon>Stramenopiles</taxon>
        <taxon>Ochrophyta</taxon>
        <taxon>Bacillariophyta</taxon>
        <taxon>Coscinodiscophyceae</taxon>
        <taxon>Thalassiosirophycidae</taxon>
        <taxon>Thalassiosirales</taxon>
        <taxon>Thalassiosiraceae</taxon>
        <taxon>Thalassiosira</taxon>
    </lineage>
</organism>
<protein>
    <recommendedName>
        <fullName evidence="1">CS domain-containing protein</fullName>
    </recommendedName>
</protein>
<dbReference type="GeneID" id="7445084"/>
<dbReference type="OMA" id="KATNWEH"/>
<dbReference type="HOGENOM" id="CLU_845537_0_0_1"/>
<dbReference type="InParanoid" id="B8BS48"/>
<dbReference type="InterPro" id="IPR037898">
    <property type="entry name" value="NudC_fam"/>
</dbReference>
<dbReference type="InterPro" id="IPR007052">
    <property type="entry name" value="CS_dom"/>
</dbReference>
<evidence type="ECO:0000313" key="2">
    <source>
        <dbReference type="EMBL" id="EED96065.1"/>
    </source>
</evidence>
<name>B8BS48_THAPS</name>
<reference evidence="2 3" key="2">
    <citation type="journal article" date="2008" name="Nature">
        <title>The Phaeodactylum genome reveals the evolutionary history of diatom genomes.</title>
        <authorList>
            <person name="Bowler C."/>
            <person name="Allen A.E."/>
            <person name="Badger J.H."/>
            <person name="Grimwood J."/>
            <person name="Jabbari K."/>
            <person name="Kuo A."/>
            <person name="Maheswari U."/>
            <person name="Martens C."/>
            <person name="Maumus F."/>
            <person name="Otillar R.P."/>
            <person name="Rayko E."/>
            <person name="Salamov A."/>
            <person name="Vandepoele K."/>
            <person name="Beszteri B."/>
            <person name="Gruber A."/>
            <person name="Heijde M."/>
            <person name="Katinka M."/>
            <person name="Mock T."/>
            <person name="Valentin K."/>
            <person name="Verret F."/>
            <person name="Berges J.A."/>
            <person name="Brownlee C."/>
            <person name="Cadoret J.P."/>
            <person name="Chiovitti A."/>
            <person name="Choi C.J."/>
            <person name="Coesel S."/>
            <person name="De Martino A."/>
            <person name="Detter J.C."/>
            <person name="Durkin C."/>
            <person name="Falciatore A."/>
            <person name="Fournet J."/>
            <person name="Haruta M."/>
            <person name="Huysman M.J."/>
            <person name="Jenkins B.D."/>
            <person name="Jiroutova K."/>
            <person name="Jorgensen R.E."/>
            <person name="Joubert Y."/>
            <person name="Kaplan A."/>
            <person name="Kroger N."/>
            <person name="Kroth P.G."/>
            <person name="La Roche J."/>
            <person name="Lindquist E."/>
            <person name="Lommer M."/>
            <person name="Martin-Jezequel V."/>
            <person name="Lopez P.J."/>
            <person name="Lucas S."/>
            <person name="Mangogna M."/>
            <person name="McGinnis K."/>
            <person name="Medlin L.K."/>
            <person name="Montsant A."/>
            <person name="Oudot-Le Secq M.P."/>
            <person name="Napoli C."/>
            <person name="Obornik M."/>
            <person name="Parker M.S."/>
            <person name="Petit J.L."/>
            <person name="Porcel B.M."/>
            <person name="Poulsen N."/>
            <person name="Robison M."/>
            <person name="Rychlewski L."/>
            <person name="Rynearson T.A."/>
            <person name="Schmutz J."/>
            <person name="Shapiro H."/>
            <person name="Siaut M."/>
            <person name="Stanley M."/>
            <person name="Sussman M.R."/>
            <person name="Taylor A.R."/>
            <person name="Vardi A."/>
            <person name="von Dassow P."/>
            <person name="Vyverman W."/>
            <person name="Willis A."/>
            <person name="Wyrwicz L.S."/>
            <person name="Rokhsar D.S."/>
            <person name="Weissenbach J."/>
            <person name="Armbrust E.V."/>
            <person name="Green B.R."/>
            <person name="Van de Peer Y."/>
            <person name="Grigoriev I.V."/>
        </authorList>
    </citation>
    <scope>NUCLEOTIDE SEQUENCE [LARGE SCALE GENOMIC DNA]</scope>
    <source>
        <strain evidence="2 3">CCMP1335</strain>
    </source>
</reference>
<evidence type="ECO:0000259" key="1">
    <source>
        <dbReference type="PROSITE" id="PS51203"/>
    </source>
</evidence>
<dbReference type="PROSITE" id="PS51203">
    <property type="entry name" value="CS"/>
    <property type="match status" value="1"/>
</dbReference>
<dbReference type="CDD" id="cd06467">
    <property type="entry name" value="p23_NUDC_like"/>
    <property type="match status" value="1"/>
</dbReference>
<dbReference type="eggNOG" id="ENOG502S8MC">
    <property type="taxonomic scope" value="Eukaryota"/>
</dbReference>
<reference evidence="2 3" key="1">
    <citation type="journal article" date="2004" name="Science">
        <title>The genome of the diatom Thalassiosira pseudonana: ecology, evolution, and metabolism.</title>
        <authorList>
            <person name="Armbrust E.V."/>
            <person name="Berges J.A."/>
            <person name="Bowler C."/>
            <person name="Green B.R."/>
            <person name="Martinez D."/>
            <person name="Putnam N.H."/>
            <person name="Zhou S."/>
            <person name="Allen A.E."/>
            <person name="Apt K.E."/>
            <person name="Bechner M."/>
            <person name="Brzezinski M.A."/>
            <person name="Chaal B.K."/>
            <person name="Chiovitti A."/>
            <person name="Davis A.K."/>
            <person name="Demarest M.S."/>
            <person name="Detter J.C."/>
            <person name="Glavina T."/>
            <person name="Goodstein D."/>
            <person name="Hadi M.Z."/>
            <person name="Hellsten U."/>
            <person name="Hildebrand M."/>
            <person name="Jenkins B.D."/>
            <person name="Jurka J."/>
            <person name="Kapitonov V.V."/>
            <person name="Kroger N."/>
            <person name="Lau W.W."/>
            <person name="Lane T.W."/>
            <person name="Larimer F.W."/>
            <person name="Lippmeier J.C."/>
            <person name="Lucas S."/>
            <person name="Medina M."/>
            <person name="Montsant A."/>
            <person name="Obornik M."/>
            <person name="Parker M.S."/>
            <person name="Palenik B."/>
            <person name="Pazour G.J."/>
            <person name="Richardson P.M."/>
            <person name="Rynearson T.A."/>
            <person name="Saito M.A."/>
            <person name="Schwartz D.C."/>
            <person name="Thamatrakoln K."/>
            <person name="Valentin K."/>
            <person name="Vardi A."/>
            <person name="Wilkerson F.P."/>
            <person name="Rokhsar D.S."/>
        </authorList>
    </citation>
    <scope>NUCLEOTIDE SEQUENCE [LARGE SCALE GENOMIC DNA]</scope>
    <source>
        <strain evidence="2 3">CCMP1335</strain>
    </source>
</reference>
<keyword evidence="3" id="KW-1185">Reference proteome</keyword>
<dbReference type="EMBL" id="CM000638">
    <property type="protein sequence ID" value="EED96065.1"/>
    <property type="molecule type" value="Genomic_DNA"/>
</dbReference>
<accession>B8BS48</accession>